<dbReference type="Gene3D" id="3.90.1580.10">
    <property type="entry name" value="paralog of FGE (formylglycine-generating enzyme)"/>
    <property type="match status" value="1"/>
</dbReference>
<dbReference type="Gene3D" id="2.60.40.2630">
    <property type="match status" value="1"/>
</dbReference>
<dbReference type="Pfam" id="PF13149">
    <property type="entry name" value="Mfa_like_1"/>
    <property type="match status" value="1"/>
</dbReference>
<evidence type="ECO:0000313" key="3">
    <source>
        <dbReference type="Proteomes" id="UP000324800"/>
    </source>
</evidence>
<name>A0A5J4VD19_9EUKA</name>
<dbReference type="InterPro" id="IPR025049">
    <property type="entry name" value="Mfa-like_1"/>
</dbReference>
<dbReference type="InterPro" id="IPR016187">
    <property type="entry name" value="CTDL_fold"/>
</dbReference>
<feature type="signal peptide" evidence="1">
    <location>
        <begin position="1"/>
        <end position="21"/>
    </location>
</feature>
<feature type="non-terminal residue" evidence="2">
    <location>
        <position position="733"/>
    </location>
</feature>
<keyword evidence="1" id="KW-0732">Signal</keyword>
<comment type="caution">
    <text evidence="2">The sequence shown here is derived from an EMBL/GenBank/DDBJ whole genome shotgun (WGS) entry which is preliminary data.</text>
</comment>
<dbReference type="AlphaFoldDB" id="A0A5J4VD19"/>
<protein>
    <submittedName>
        <fullName evidence="2">Uncharacterized protein</fullName>
    </submittedName>
</protein>
<accession>A0A5J4VD19</accession>
<dbReference type="PROSITE" id="PS51257">
    <property type="entry name" value="PROKAR_LIPOPROTEIN"/>
    <property type="match status" value="1"/>
</dbReference>
<dbReference type="InterPro" id="IPR042278">
    <property type="entry name" value="Mfa-like_1_N"/>
</dbReference>
<dbReference type="InterPro" id="IPR042095">
    <property type="entry name" value="SUMF_sf"/>
</dbReference>
<dbReference type="Gene3D" id="2.60.40.2620">
    <property type="entry name" value="Fimbrillin-like"/>
    <property type="match status" value="1"/>
</dbReference>
<dbReference type="CDD" id="cd13121">
    <property type="entry name" value="BF2867_like_C"/>
    <property type="match status" value="1"/>
</dbReference>
<reference evidence="2 3" key="1">
    <citation type="submission" date="2019-03" db="EMBL/GenBank/DDBJ databases">
        <title>Single cell metagenomics reveals metabolic interactions within the superorganism composed of flagellate Streblomastix strix and complex community of Bacteroidetes bacteria on its surface.</title>
        <authorList>
            <person name="Treitli S.C."/>
            <person name="Kolisko M."/>
            <person name="Husnik F."/>
            <person name="Keeling P."/>
            <person name="Hampl V."/>
        </authorList>
    </citation>
    <scope>NUCLEOTIDE SEQUENCE [LARGE SCALE GENOMIC DNA]</scope>
    <source>
        <strain evidence="2">ST1C</strain>
    </source>
</reference>
<dbReference type="CDD" id="cd13120">
    <property type="entry name" value="BF2867_like_N"/>
    <property type="match status" value="1"/>
</dbReference>
<dbReference type="Proteomes" id="UP000324800">
    <property type="component" value="Unassembled WGS sequence"/>
</dbReference>
<dbReference type="EMBL" id="SNRW01007899">
    <property type="protein sequence ID" value="KAA6380438.1"/>
    <property type="molecule type" value="Genomic_DNA"/>
</dbReference>
<sequence length="733" mass="82062">MKSIKLLTLFVLGVIILSSCSKTNPYNTTHPDHGKIGFTTNWDDIEPPTNYTLCVNNTSSTIPTTEHIFPLLINPGTHSILISTKSEKMNVDLQTSVAGIEVVHGEIDGNIQPFFTYTNTLNIKEDFVTQLTASMKRQSRTLKIVLYIDDILGITFVDKTAILTGIASQVNFETNEIMEPTVRIKPDFKLDGSKNGISELKASVELLGIIPKDKESQILSFTMLYDKAGQKKDIEITVDLTESLKSFNANKNIPMELKCSILSINGNISEWEIGGDGSIEIQILAVFSVIFSLFFLNACDDEKNNAISESKVIRFQVEIPDHEPEAGTTRVDVNALKFEHGDEIGLFVVKRGRDIYLPIQERGNFVDNAKMTYNSYTNTWVVDPPVYYSSIDNLQDVVLDFYAYYPYIRGVDPTAMKIWGVADNQESIINLGRSDFMTACQTNYVISDELVKLRFTHHFSLVTLDYQTGISQLSPVVSIRSGQYLVDTFRLDSVAKGVSFLPYKKVGDILIGMSPLKVPVSSGITTYQAIVVPQNLDDGPLFYTLKNNSDQFYSINTKERTGELDVIDVKLHNRLRIEMLVIPQRVSNGFMSFSLAGNEATWNIINKEFEAGKKYEYSLRLDLPRVEVSGESISEWGEGGQYPIDKEKSDIKIDIINNLLVKIPGNTYLIGSLSGVGLPNEWPQHKAGIGTFWIAPYEITNEQYALFLNAYENGIKDQPIIIVDGYELLSDTV</sequence>
<organism evidence="2 3">
    <name type="scientific">Streblomastix strix</name>
    <dbReference type="NCBI Taxonomy" id="222440"/>
    <lineage>
        <taxon>Eukaryota</taxon>
        <taxon>Metamonada</taxon>
        <taxon>Preaxostyla</taxon>
        <taxon>Oxymonadida</taxon>
        <taxon>Streblomastigidae</taxon>
        <taxon>Streblomastix</taxon>
    </lineage>
</organism>
<evidence type="ECO:0000313" key="2">
    <source>
        <dbReference type="EMBL" id="KAA6380438.1"/>
    </source>
</evidence>
<evidence type="ECO:0000256" key="1">
    <source>
        <dbReference type="SAM" id="SignalP"/>
    </source>
</evidence>
<gene>
    <name evidence="2" type="ORF">EZS28_024034</name>
</gene>
<dbReference type="SUPFAM" id="SSF56436">
    <property type="entry name" value="C-type lectin-like"/>
    <property type="match status" value="1"/>
</dbReference>
<feature type="chain" id="PRO_5023940357" evidence="1">
    <location>
        <begin position="22"/>
        <end position="733"/>
    </location>
</feature>
<proteinExistence type="predicted"/>